<dbReference type="AlphaFoldDB" id="A0AAW0WQN8"/>
<evidence type="ECO:0000313" key="3">
    <source>
        <dbReference type="Proteomes" id="UP001445076"/>
    </source>
</evidence>
<feature type="non-terminal residue" evidence="2">
    <location>
        <position position="1"/>
    </location>
</feature>
<dbReference type="EMBL" id="JARKIK010000050">
    <property type="protein sequence ID" value="KAK8734580.1"/>
    <property type="molecule type" value="Genomic_DNA"/>
</dbReference>
<dbReference type="Proteomes" id="UP001445076">
    <property type="component" value="Unassembled WGS sequence"/>
</dbReference>
<protein>
    <submittedName>
        <fullName evidence="2">Uncharacterized protein</fullName>
    </submittedName>
</protein>
<proteinExistence type="predicted"/>
<evidence type="ECO:0000256" key="1">
    <source>
        <dbReference type="SAM" id="Coils"/>
    </source>
</evidence>
<organism evidence="2 3">
    <name type="scientific">Cherax quadricarinatus</name>
    <name type="common">Australian red claw crayfish</name>
    <dbReference type="NCBI Taxonomy" id="27406"/>
    <lineage>
        <taxon>Eukaryota</taxon>
        <taxon>Metazoa</taxon>
        <taxon>Ecdysozoa</taxon>
        <taxon>Arthropoda</taxon>
        <taxon>Crustacea</taxon>
        <taxon>Multicrustacea</taxon>
        <taxon>Malacostraca</taxon>
        <taxon>Eumalacostraca</taxon>
        <taxon>Eucarida</taxon>
        <taxon>Decapoda</taxon>
        <taxon>Pleocyemata</taxon>
        <taxon>Astacidea</taxon>
        <taxon>Parastacoidea</taxon>
        <taxon>Parastacidae</taxon>
        <taxon>Cherax</taxon>
    </lineage>
</organism>
<accession>A0AAW0WQN8</accession>
<sequence length="130" mass="15521">PSCPLRIVNSFVTVWNPLAQMEEEKKEHTNRMKKMETEMEQVFEMKVKEKMSKLTELEADLQKRNESMRKKLEADLSELDEERERFEHERKAWEAANGITVEELRRKSLESISREHVDGKEKAKKRKGLF</sequence>
<comment type="caution">
    <text evidence="2">The sequence shown here is derived from an EMBL/GenBank/DDBJ whole genome shotgun (WGS) entry which is preliminary data.</text>
</comment>
<keyword evidence="1" id="KW-0175">Coiled coil</keyword>
<reference evidence="2 3" key="1">
    <citation type="journal article" date="2024" name="BMC Genomics">
        <title>Genome assembly of redclaw crayfish (Cherax quadricarinatus) provides insights into its immune adaptation and hypoxia tolerance.</title>
        <authorList>
            <person name="Liu Z."/>
            <person name="Zheng J."/>
            <person name="Li H."/>
            <person name="Fang K."/>
            <person name="Wang S."/>
            <person name="He J."/>
            <person name="Zhou D."/>
            <person name="Weng S."/>
            <person name="Chi M."/>
            <person name="Gu Z."/>
            <person name="He J."/>
            <person name="Li F."/>
            <person name="Wang M."/>
        </authorList>
    </citation>
    <scope>NUCLEOTIDE SEQUENCE [LARGE SCALE GENOMIC DNA]</scope>
    <source>
        <strain evidence="2">ZL_2023a</strain>
    </source>
</reference>
<evidence type="ECO:0000313" key="2">
    <source>
        <dbReference type="EMBL" id="KAK8734580.1"/>
    </source>
</evidence>
<name>A0AAW0WQN8_CHEQU</name>
<feature type="coiled-coil region" evidence="1">
    <location>
        <begin position="18"/>
        <end position="96"/>
    </location>
</feature>
<gene>
    <name evidence="2" type="ORF">OTU49_005886</name>
</gene>
<keyword evidence="3" id="KW-1185">Reference proteome</keyword>